<dbReference type="PANTHER" id="PTHR37943:SF1">
    <property type="entry name" value="PROTEIN VES"/>
    <property type="match status" value="1"/>
</dbReference>
<evidence type="ECO:0000313" key="1">
    <source>
        <dbReference type="EMBL" id="QYR52592.1"/>
    </source>
</evidence>
<protein>
    <submittedName>
        <fullName evidence="1">HutD family protein</fullName>
    </submittedName>
</protein>
<dbReference type="RefSeq" id="WP_220379377.1">
    <property type="nucleotide sequence ID" value="NZ_CP080544.1"/>
</dbReference>
<sequence length="197" mass="21276">MTTGFDIIRFDELIAQPWKNGAGTTREIARDGSGDAWDWRISIADVVATAPFSEFPGIDRILVLLEGEGIALDFDDGRRVALTPPFGFARFEGEAALTGRPTDGATRDFNLMWRRSHLAADFDVRPVVGSWLLCQAPQETWIVHVAAGSLTLTDAGASLGRGDTLCVRGGERSKLRMEGAGTVFVARLRPAGDQVAS</sequence>
<keyword evidence="2" id="KW-1185">Reference proteome</keyword>
<gene>
    <name evidence="1" type="ORF">H8L67_08350</name>
</gene>
<dbReference type="Proteomes" id="UP000824755">
    <property type="component" value="Chromosome"/>
</dbReference>
<dbReference type="InterPro" id="IPR014710">
    <property type="entry name" value="RmlC-like_jellyroll"/>
</dbReference>
<evidence type="ECO:0000313" key="2">
    <source>
        <dbReference type="Proteomes" id="UP000824755"/>
    </source>
</evidence>
<name>A0ABX8WN88_9GAMM</name>
<dbReference type="Pfam" id="PF05962">
    <property type="entry name" value="HutD"/>
    <property type="match status" value="1"/>
</dbReference>
<dbReference type="InterPro" id="IPR011051">
    <property type="entry name" value="RmlC_Cupin_sf"/>
</dbReference>
<accession>A0ABX8WN88</accession>
<dbReference type="EMBL" id="CP080544">
    <property type="protein sequence ID" value="QYR52592.1"/>
    <property type="molecule type" value="Genomic_DNA"/>
</dbReference>
<dbReference type="InterPro" id="IPR010282">
    <property type="entry name" value="Uncharacterised_HutD/Ves"/>
</dbReference>
<dbReference type="Gene3D" id="2.60.120.10">
    <property type="entry name" value="Jelly Rolls"/>
    <property type="match status" value="1"/>
</dbReference>
<dbReference type="PANTHER" id="PTHR37943">
    <property type="entry name" value="PROTEIN VES"/>
    <property type="match status" value="1"/>
</dbReference>
<organism evidence="1 2">
    <name type="scientific">Lysobacter soyae</name>
    <dbReference type="NCBI Taxonomy" id="2764185"/>
    <lineage>
        <taxon>Bacteria</taxon>
        <taxon>Pseudomonadati</taxon>
        <taxon>Pseudomonadota</taxon>
        <taxon>Gammaproteobacteria</taxon>
        <taxon>Lysobacterales</taxon>
        <taxon>Lysobacteraceae</taxon>
        <taxon>Lysobacter</taxon>
    </lineage>
</organism>
<reference evidence="1 2" key="1">
    <citation type="submission" date="2021-08" db="EMBL/GenBank/DDBJ databases">
        <title>Lysobacter sp. strain CJ11 Genome sequencing and assembly.</title>
        <authorList>
            <person name="Kim I."/>
        </authorList>
    </citation>
    <scope>NUCLEOTIDE SEQUENCE [LARGE SCALE GENOMIC DNA]</scope>
    <source>
        <strain evidence="1 2">CJ11</strain>
    </source>
</reference>
<dbReference type="SUPFAM" id="SSF51182">
    <property type="entry name" value="RmlC-like cupins"/>
    <property type="match status" value="1"/>
</dbReference>
<dbReference type="CDD" id="cd20293">
    <property type="entry name" value="cupin_HutD_N"/>
    <property type="match status" value="1"/>
</dbReference>
<proteinExistence type="predicted"/>